<keyword evidence="7 13" id="KW-0732">Signal</keyword>
<evidence type="ECO:0000256" key="2">
    <source>
        <dbReference type="ARBA" id="ARBA00004115"/>
    </source>
</evidence>
<dbReference type="Pfam" id="PF17081">
    <property type="entry name" value="SOP4"/>
    <property type="match status" value="1"/>
</dbReference>
<feature type="chain" id="PRO_5002054783" description="Protein SOP4" evidence="13">
    <location>
        <begin position="20"/>
        <end position="237"/>
    </location>
</feature>
<evidence type="ECO:0000256" key="3">
    <source>
        <dbReference type="ARBA" id="ARBA00007486"/>
    </source>
</evidence>
<accession>A0A0A8L0J0</accession>
<proteinExistence type="inferred from homology"/>
<dbReference type="AlphaFoldDB" id="A0A0A8L0J0"/>
<dbReference type="EMBL" id="CCBQ010000013">
    <property type="protein sequence ID" value="CDO92393.1"/>
    <property type="molecule type" value="Genomic_DNA"/>
</dbReference>
<keyword evidence="15" id="KW-1185">Reference proteome</keyword>
<dbReference type="OrthoDB" id="27095at2759"/>
<evidence type="ECO:0000256" key="13">
    <source>
        <dbReference type="SAM" id="SignalP"/>
    </source>
</evidence>
<comment type="function">
    <text evidence="1">Involved in the export of PMA1, possibly through the monitoring or assisting of PMA1 folding and acquisition of competence to enter vesicles.</text>
</comment>
<evidence type="ECO:0000256" key="4">
    <source>
        <dbReference type="ARBA" id="ARBA00020106"/>
    </source>
</evidence>
<keyword evidence="9" id="KW-0653">Protein transport</keyword>
<evidence type="ECO:0000256" key="12">
    <source>
        <dbReference type="ARBA" id="ARBA00023180"/>
    </source>
</evidence>
<keyword evidence="8" id="KW-0256">Endoplasmic reticulum</keyword>
<evidence type="ECO:0000256" key="5">
    <source>
        <dbReference type="ARBA" id="ARBA00022448"/>
    </source>
</evidence>
<comment type="caution">
    <text evidence="14">The sequence shown here is derived from an EMBL/GenBank/DDBJ whole genome shotgun (WGS) entry which is preliminary data.</text>
</comment>
<evidence type="ECO:0000256" key="11">
    <source>
        <dbReference type="ARBA" id="ARBA00023136"/>
    </source>
</evidence>
<keyword evidence="10" id="KW-1133">Transmembrane helix</keyword>
<keyword evidence="5" id="KW-0813">Transport</keyword>
<feature type="signal peptide" evidence="13">
    <location>
        <begin position="1"/>
        <end position="19"/>
    </location>
</feature>
<dbReference type="Proteomes" id="UP000031516">
    <property type="component" value="Unassembled WGS sequence"/>
</dbReference>
<evidence type="ECO:0000256" key="6">
    <source>
        <dbReference type="ARBA" id="ARBA00022692"/>
    </source>
</evidence>
<keyword evidence="12" id="KW-0325">Glycoprotein</keyword>
<gene>
    <name evidence="14" type="ORF">KLDO_g713</name>
</gene>
<comment type="similarity">
    <text evidence="3">Belongs to the SOP4 family.</text>
</comment>
<organism evidence="14 15">
    <name type="scientific">Kluyveromyces dobzhanskii CBS 2104</name>
    <dbReference type="NCBI Taxonomy" id="1427455"/>
    <lineage>
        <taxon>Eukaryota</taxon>
        <taxon>Fungi</taxon>
        <taxon>Dikarya</taxon>
        <taxon>Ascomycota</taxon>
        <taxon>Saccharomycotina</taxon>
        <taxon>Saccharomycetes</taxon>
        <taxon>Saccharomycetales</taxon>
        <taxon>Saccharomycetaceae</taxon>
        <taxon>Kluyveromyces</taxon>
    </lineage>
</organism>
<sequence length="237" mass="27048">MNLVILYLVICQLVTSSLAFDIKGRLDLRLRNVTQHDISRSYFTLYKIQGPNEQDKYSELVPYSKSATLQNTYGEFTFTDVPVDLGLNRTTYFTINSHSTEFNLKPNRVLIKITGNGSGQEPSLTAFENKFGREYFPSADIAFPETLKLLPLDTSGRLVITTINKQPFRRFMQIRNPGIFQSGPIASILTSKFKLAGVITVLFLVLFPIMLEKFDPETAKQMRQEKLQRENAKYVSK</sequence>
<keyword evidence="11" id="KW-0472">Membrane</keyword>
<reference evidence="14 15" key="1">
    <citation type="submission" date="2014-03" db="EMBL/GenBank/DDBJ databases">
        <title>The genome of Kluyveromyces dobzhanskii.</title>
        <authorList>
            <person name="Nystedt B."/>
            <person name="Astrom S."/>
        </authorList>
    </citation>
    <scope>NUCLEOTIDE SEQUENCE [LARGE SCALE GENOMIC DNA]</scope>
    <source>
        <strain evidence="14 15">CBS 2104</strain>
    </source>
</reference>
<evidence type="ECO:0000256" key="1">
    <source>
        <dbReference type="ARBA" id="ARBA00002205"/>
    </source>
</evidence>
<dbReference type="GO" id="GO:0015031">
    <property type="term" value="P:protein transport"/>
    <property type="evidence" value="ECO:0007669"/>
    <property type="project" value="UniProtKB-KW"/>
</dbReference>
<evidence type="ECO:0000256" key="9">
    <source>
        <dbReference type="ARBA" id="ARBA00022927"/>
    </source>
</evidence>
<evidence type="ECO:0000256" key="8">
    <source>
        <dbReference type="ARBA" id="ARBA00022824"/>
    </source>
</evidence>
<comment type="subcellular location">
    <subcellularLocation>
        <location evidence="2">Endoplasmic reticulum membrane</location>
        <topology evidence="2">Single-pass type I membrane protein</topology>
    </subcellularLocation>
</comment>
<dbReference type="InterPro" id="IPR031395">
    <property type="entry name" value="Sop4"/>
</dbReference>
<keyword evidence="6" id="KW-0812">Transmembrane</keyword>
<name>A0A0A8L0J0_9SACH</name>
<evidence type="ECO:0000256" key="7">
    <source>
        <dbReference type="ARBA" id="ARBA00022729"/>
    </source>
</evidence>
<evidence type="ECO:0000313" key="15">
    <source>
        <dbReference type="Proteomes" id="UP000031516"/>
    </source>
</evidence>
<evidence type="ECO:0000256" key="10">
    <source>
        <dbReference type="ARBA" id="ARBA00022989"/>
    </source>
</evidence>
<evidence type="ECO:0000313" key="14">
    <source>
        <dbReference type="EMBL" id="CDO92393.1"/>
    </source>
</evidence>
<dbReference type="GO" id="GO:0005789">
    <property type="term" value="C:endoplasmic reticulum membrane"/>
    <property type="evidence" value="ECO:0007669"/>
    <property type="project" value="UniProtKB-SubCell"/>
</dbReference>
<protein>
    <recommendedName>
        <fullName evidence="4">Protein SOP4</fullName>
    </recommendedName>
</protein>